<evidence type="ECO:0000313" key="3">
    <source>
        <dbReference type="Proteomes" id="UP001078443"/>
    </source>
</evidence>
<gene>
    <name evidence="2" type="ORF">OW763_13000</name>
</gene>
<name>A0ABT4D5E5_9CLOT</name>
<dbReference type="InterPro" id="IPR004843">
    <property type="entry name" value="Calcineurin-like_PHP"/>
</dbReference>
<comment type="caution">
    <text evidence="2">The sequence shown here is derived from an EMBL/GenBank/DDBJ whole genome shotgun (WGS) entry which is preliminary data.</text>
</comment>
<reference evidence="2" key="1">
    <citation type="submission" date="2022-12" db="EMBL/GenBank/DDBJ databases">
        <authorList>
            <person name="Wang J."/>
        </authorList>
    </citation>
    <scope>NUCLEOTIDE SEQUENCE</scope>
    <source>
        <strain evidence="2">HY-45-18</strain>
    </source>
</reference>
<dbReference type="Gene3D" id="3.60.21.10">
    <property type="match status" value="1"/>
</dbReference>
<evidence type="ECO:0000259" key="1">
    <source>
        <dbReference type="Pfam" id="PF00149"/>
    </source>
</evidence>
<dbReference type="RefSeq" id="WP_268041581.1">
    <property type="nucleotide sequence ID" value="NZ_JAPQER010000006.1"/>
</dbReference>
<organism evidence="2 3">
    <name type="scientific">Clostridium aestuarii</name>
    <dbReference type="NCBI Taxonomy" id="338193"/>
    <lineage>
        <taxon>Bacteria</taxon>
        <taxon>Bacillati</taxon>
        <taxon>Bacillota</taxon>
        <taxon>Clostridia</taxon>
        <taxon>Eubacteriales</taxon>
        <taxon>Clostridiaceae</taxon>
        <taxon>Clostridium</taxon>
    </lineage>
</organism>
<evidence type="ECO:0000313" key="2">
    <source>
        <dbReference type="EMBL" id="MCY6485258.1"/>
    </source>
</evidence>
<keyword evidence="3" id="KW-1185">Reference proteome</keyword>
<protein>
    <submittedName>
        <fullName evidence="2">Metallophosphoesterase</fullName>
    </submittedName>
</protein>
<feature type="domain" description="Calcineurin-like phosphoesterase" evidence="1">
    <location>
        <begin position="36"/>
        <end position="192"/>
    </location>
</feature>
<dbReference type="InterPro" id="IPR029052">
    <property type="entry name" value="Metallo-depent_PP-like"/>
</dbReference>
<dbReference type="SUPFAM" id="SSF56300">
    <property type="entry name" value="Metallo-dependent phosphatases"/>
    <property type="match status" value="1"/>
</dbReference>
<proteinExistence type="predicted"/>
<dbReference type="Pfam" id="PF00149">
    <property type="entry name" value="Metallophos"/>
    <property type="match status" value="1"/>
</dbReference>
<dbReference type="Proteomes" id="UP001078443">
    <property type="component" value="Unassembled WGS sequence"/>
</dbReference>
<dbReference type="EMBL" id="JAPQER010000006">
    <property type="protein sequence ID" value="MCY6485258.1"/>
    <property type="molecule type" value="Genomic_DNA"/>
</dbReference>
<sequence length="212" mass="25061">MKKIYNMNEKFKCIFYRLIGSIYIPNYIRNINEPLVLHISDTPQDFFQCLKKIIKILKPDYIIHTGDLVDDIKLENYPQSINRYEKKIKILIDILENSHAKDIYLCMGNHDNENIVRKFIKKSSIVRNVEKIIIQNIDFTISHFSEKVLNEPSKYNLFGHDLSIRNKVDYDNTYLNGIININIITLKTGKVFNLPYPYWIDDKRLGRGRAGF</sequence>
<accession>A0ABT4D5E5</accession>